<organism evidence="2 3">
    <name type="scientific">Austropuccinia psidii MF-1</name>
    <dbReference type="NCBI Taxonomy" id="1389203"/>
    <lineage>
        <taxon>Eukaryota</taxon>
        <taxon>Fungi</taxon>
        <taxon>Dikarya</taxon>
        <taxon>Basidiomycota</taxon>
        <taxon>Pucciniomycotina</taxon>
        <taxon>Pucciniomycetes</taxon>
        <taxon>Pucciniales</taxon>
        <taxon>Sphaerophragmiaceae</taxon>
        <taxon>Austropuccinia</taxon>
    </lineage>
</organism>
<proteinExistence type="predicted"/>
<dbReference type="AlphaFoldDB" id="A0A9Q3HZG2"/>
<accession>A0A9Q3HZG2</accession>
<keyword evidence="3" id="KW-1185">Reference proteome</keyword>
<dbReference type="EMBL" id="AVOT02028167">
    <property type="protein sequence ID" value="MBW0520554.1"/>
    <property type="molecule type" value="Genomic_DNA"/>
</dbReference>
<protein>
    <submittedName>
        <fullName evidence="2">Uncharacterized protein</fullName>
    </submittedName>
</protein>
<evidence type="ECO:0000313" key="2">
    <source>
        <dbReference type="EMBL" id="MBW0520554.1"/>
    </source>
</evidence>
<evidence type="ECO:0000313" key="3">
    <source>
        <dbReference type="Proteomes" id="UP000765509"/>
    </source>
</evidence>
<sequence length="623" mass="70484">MPLRSGRFFSRDDSDSSDSDSVEEQLVPRSRTDNESIPFPYISTLPMESKSVQEQPCTSDLDMTSPAFSSFLKNPSKFVANVPKLRSDGNNFADWSKGLDNVFMYIFNKILFTDDPNNFESVPQAKGALRFFLQQTIASELSEMIQNEASPKLAFLELQQNFKRSTRLTQLDLVIEFFDMYNTVSSLNTNDVFARLFSFFDKFKRVGIPLSTEWKSLIVQVFAPVPSEMTKHSWLHFISAELDRLDKIEPRDVQQLVNSYLVSVKQEEKGESSHSVMKLAPKNQAPLKNRQVENLTSSMAKFVISSSLVPSNEPGMAHIKSLRMPSENEIKQAHLNIKLGNRQPSAVLCQKHGMECHYCKSQGLSYLGHWVSTCPIIREILNLERAPPSMMGFEPAIRAVSNDKTAGLVDTGSQVHVSGNSDLFISKEPLERMLALNLVSPSFNINATHRGRMKMPFVNLEVNDVLFCKEVPGTLISLGKLVEQGYMVRFVGCDMLVDSPQGEPYFYAKFLNRSWVIHPFPSNVLPWNTLNIPLVQALTTSTSFEWHCWLGNASDKVVKCFLKTYVPDFDLKKWSPFVCNDCMVAKSMQRQLAAHDDVPKEQVRDLMMSDALGPMPLLDLHQN</sequence>
<feature type="region of interest" description="Disordered" evidence="1">
    <location>
        <begin position="1"/>
        <end position="38"/>
    </location>
</feature>
<feature type="non-terminal residue" evidence="2">
    <location>
        <position position="623"/>
    </location>
</feature>
<evidence type="ECO:0000256" key="1">
    <source>
        <dbReference type="SAM" id="MobiDB-lite"/>
    </source>
</evidence>
<reference evidence="2" key="1">
    <citation type="submission" date="2021-03" db="EMBL/GenBank/DDBJ databases">
        <title>Draft genome sequence of rust myrtle Austropuccinia psidii MF-1, a brazilian biotype.</title>
        <authorList>
            <person name="Quecine M.C."/>
            <person name="Pachon D.M.R."/>
            <person name="Bonatelli M.L."/>
            <person name="Correr F.H."/>
            <person name="Franceschini L.M."/>
            <person name="Leite T.F."/>
            <person name="Margarido G.R.A."/>
            <person name="Almeida C.A."/>
            <person name="Ferrarezi J.A."/>
            <person name="Labate C.A."/>
        </authorList>
    </citation>
    <scope>NUCLEOTIDE SEQUENCE</scope>
    <source>
        <strain evidence="2">MF-1</strain>
    </source>
</reference>
<dbReference type="Proteomes" id="UP000765509">
    <property type="component" value="Unassembled WGS sequence"/>
</dbReference>
<gene>
    <name evidence="2" type="ORF">O181_060269</name>
</gene>
<comment type="caution">
    <text evidence="2">The sequence shown here is derived from an EMBL/GenBank/DDBJ whole genome shotgun (WGS) entry which is preliminary data.</text>
</comment>
<name>A0A9Q3HZG2_9BASI</name>
<dbReference type="OrthoDB" id="1933277at2759"/>